<dbReference type="Pfam" id="PF20084">
    <property type="entry name" value="TrbK"/>
    <property type="match status" value="1"/>
</dbReference>
<accession>A0A397NGZ6</accession>
<dbReference type="NCBIfam" id="TIGR04360">
    <property type="entry name" value="other_trbK"/>
    <property type="match status" value="1"/>
</dbReference>
<name>A0A397NGZ6_9SPHN</name>
<dbReference type="AlphaFoldDB" id="A0A397NGZ6"/>
<evidence type="ECO:0000313" key="1">
    <source>
        <dbReference type="EMBL" id="RIA36802.1"/>
    </source>
</evidence>
<evidence type="ECO:0000313" key="2">
    <source>
        <dbReference type="Proteomes" id="UP000266568"/>
    </source>
</evidence>
<dbReference type="EMBL" id="QXDC01000005">
    <property type="protein sequence ID" value="RIA36802.1"/>
    <property type="molecule type" value="Genomic_DNA"/>
</dbReference>
<sequence>MDGKLLARLGAVVFVAVAITATAIEMTRKEEDPAGQALQPVEVTPADPLRQAQRRCQLLGEAAARDTECLRTWAETRDRFLGATPAPASPQPQDGR</sequence>
<protein>
    <submittedName>
        <fullName evidence="1">Conjugative transfer region protein TrbK</fullName>
    </submittedName>
</protein>
<dbReference type="OrthoDB" id="9815800at2"/>
<gene>
    <name evidence="1" type="ORF">DFR49_4091</name>
</gene>
<dbReference type="RefSeq" id="WP_012114872.1">
    <property type="nucleotide sequence ID" value="NZ_QXDC01000005.1"/>
</dbReference>
<dbReference type="InterPro" id="IPR027587">
    <property type="entry name" value="TrbK"/>
</dbReference>
<keyword evidence="2" id="KW-1185">Reference proteome</keyword>
<reference evidence="1 2" key="1">
    <citation type="submission" date="2018-08" db="EMBL/GenBank/DDBJ databases">
        <title>Genomic Encyclopedia of Type Strains, Phase IV (KMG-IV): sequencing the most valuable type-strain genomes for metagenomic binning, comparative biology and taxonomic classification.</title>
        <authorList>
            <person name="Goeker M."/>
        </authorList>
    </citation>
    <scope>NUCLEOTIDE SEQUENCE [LARGE SCALE GENOMIC DNA]</scope>
    <source>
        <strain evidence="1 2">DSM 25527</strain>
    </source>
</reference>
<dbReference type="Proteomes" id="UP000266568">
    <property type="component" value="Unassembled WGS sequence"/>
</dbReference>
<proteinExistence type="predicted"/>
<comment type="caution">
    <text evidence="1">The sequence shown here is derived from an EMBL/GenBank/DDBJ whole genome shotgun (WGS) entry which is preliminary data.</text>
</comment>
<organism evidence="1 2">
    <name type="scientific">Hephaestia caeni</name>
    <dbReference type="NCBI Taxonomy" id="645617"/>
    <lineage>
        <taxon>Bacteria</taxon>
        <taxon>Pseudomonadati</taxon>
        <taxon>Pseudomonadota</taxon>
        <taxon>Alphaproteobacteria</taxon>
        <taxon>Sphingomonadales</taxon>
        <taxon>Sphingomonadaceae</taxon>
        <taxon>Hephaestia</taxon>
    </lineage>
</organism>